<dbReference type="Proteomes" id="UP000031938">
    <property type="component" value="Unassembled WGS sequence"/>
</dbReference>
<reference evidence="2 3" key="1">
    <citation type="submission" date="2015-01" db="EMBL/GenBank/DDBJ databases">
        <title>Genome sequencing of Jeotgalibacillus soli.</title>
        <authorList>
            <person name="Goh K.M."/>
            <person name="Chan K.-G."/>
            <person name="Yaakop A.S."/>
            <person name="Ee R."/>
            <person name="Gan H.M."/>
            <person name="Chan C.S."/>
        </authorList>
    </citation>
    <scope>NUCLEOTIDE SEQUENCE [LARGE SCALE GENOMIC DNA]</scope>
    <source>
        <strain evidence="2 3">P9</strain>
    </source>
</reference>
<dbReference type="Gene3D" id="3.40.50.11190">
    <property type="match status" value="1"/>
</dbReference>
<dbReference type="PATRIC" id="fig|889306.3.peg.1418"/>
<comment type="caution">
    <text evidence="2">The sequence shown here is derived from an EMBL/GenBank/DDBJ whole genome shotgun (WGS) entry which is preliminary data.</text>
</comment>
<name>A0A0C2VZZ3_9BACL</name>
<organism evidence="2 3">
    <name type="scientific">Jeotgalibacillus soli</name>
    <dbReference type="NCBI Taxonomy" id="889306"/>
    <lineage>
        <taxon>Bacteria</taxon>
        <taxon>Bacillati</taxon>
        <taxon>Bacillota</taxon>
        <taxon>Bacilli</taxon>
        <taxon>Bacillales</taxon>
        <taxon>Caryophanaceae</taxon>
        <taxon>Jeotgalibacillus</taxon>
    </lineage>
</organism>
<evidence type="ECO:0000256" key="1">
    <source>
        <dbReference type="PIRSR" id="PIRSR620023-2"/>
    </source>
</evidence>
<feature type="binding site" evidence="1">
    <location>
        <position position="233"/>
    </location>
    <ligand>
        <name>substrate</name>
    </ligand>
</feature>
<protein>
    <submittedName>
        <fullName evidence="2">Pseudaminic acid biosynthesis protein PseG</fullName>
    </submittedName>
</protein>
<evidence type="ECO:0000313" key="2">
    <source>
        <dbReference type="EMBL" id="KIL49941.1"/>
    </source>
</evidence>
<gene>
    <name evidence="2" type="ORF">KP78_14090</name>
</gene>
<dbReference type="STRING" id="889306.KP78_14090"/>
<dbReference type="EMBL" id="JXRP01000009">
    <property type="protein sequence ID" value="KIL49941.1"/>
    <property type="molecule type" value="Genomic_DNA"/>
</dbReference>
<dbReference type="InterPro" id="IPR020023">
    <property type="entry name" value="PseG"/>
</dbReference>
<dbReference type="Gene3D" id="3.40.50.2000">
    <property type="entry name" value="Glycogen Phosphorylase B"/>
    <property type="match status" value="1"/>
</dbReference>
<dbReference type="AlphaFoldDB" id="A0A0C2VZZ3"/>
<accession>A0A0C2VZZ3</accession>
<sequence length="319" mass="36021">MRCLTIAGELRGKGHNVMFAMRDLPGHLAQVVENAGFQTYLLSAEEDGKHLLEDGSYNLCMIDHYIIDYKWEETIRPLVKKIVVIDDLANRMHDCDMLIDQNVVPDFKTRYDALVPAHCEKLLGPSYLIMRKEFIKERINLRSRTGKMHRLLVFMGGTDPTGETMKVLNALSQGRTSFEHVDVVVGSGNLDKKTIQRICEEEGVFYHCQIDYLAALMVLADFSIGAGGSTTWERCYVGLPSSSTIVAENQLESTEMAASLGAIWNLGWHEQVTEQTYERLLISLKDRQDELKKMSISGFELTNNPSGPNLWIDRILSMG</sequence>
<evidence type="ECO:0000313" key="3">
    <source>
        <dbReference type="Proteomes" id="UP000031938"/>
    </source>
</evidence>
<proteinExistence type="predicted"/>
<dbReference type="NCBIfam" id="TIGR03590">
    <property type="entry name" value="PseG"/>
    <property type="match status" value="1"/>
</dbReference>
<feature type="binding site" evidence="1">
    <location>
        <position position="131"/>
    </location>
    <ligand>
        <name>substrate</name>
    </ligand>
</feature>
<keyword evidence="3" id="KW-1185">Reference proteome</keyword>